<gene>
    <name evidence="1" type="ORF">AX774_g2947</name>
</gene>
<dbReference type="Proteomes" id="UP000188320">
    <property type="component" value="Unassembled WGS sequence"/>
</dbReference>
<name>A0A1R1PRD9_ZANCU</name>
<organism evidence="1 2">
    <name type="scientific">Zancudomyces culisetae</name>
    <name type="common">Gut fungus</name>
    <name type="synonym">Smittium culisetae</name>
    <dbReference type="NCBI Taxonomy" id="1213189"/>
    <lineage>
        <taxon>Eukaryota</taxon>
        <taxon>Fungi</taxon>
        <taxon>Fungi incertae sedis</taxon>
        <taxon>Zoopagomycota</taxon>
        <taxon>Kickxellomycotina</taxon>
        <taxon>Harpellomycetes</taxon>
        <taxon>Harpellales</taxon>
        <taxon>Legeriomycetaceae</taxon>
        <taxon>Zancudomyces</taxon>
    </lineage>
</organism>
<protein>
    <submittedName>
        <fullName evidence="1">Uncharacterized protein</fullName>
    </submittedName>
</protein>
<sequence length="298" mass="32643">MSVDTQTLLFEFECSHTIPNIAPDATLVGHRTRSHSCSRWCLTVNVLSRSSKYLLPDTDPNRCLNELSAAFESACAVAHASFIAANTPGGRLPSIRSHTTLLLKYSIGVHLICSRTYSSCSAFNFIHNCSKLLRSNISNPYISNTPIFVSAPPTCFNASLVRATIQSNIRVYIAIANPSRAAIACVSFNGTLYTDPRLPPRVVSIIRDTNTPTNTSALVSNKYARKFTTSMLLTYDSPFSFSLNSTFPNHRIAASNRCTFCCSSLLISIISILFSASLYSRASSMLFTSIHPAALVYR</sequence>
<proteinExistence type="predicted"/>
<accession>A0A1R1PRD9</accession>
<keyword evidence="2" id="KW-1185">Reference proteome</keyword>
<dbReference type="AlphaFoldDB" id="A0A1R1PRD9"/>
<reference evidence="2" key="1">
    <citation type="submission" date="2017-01" db="EMBL/GenBank/DDBJ databases">
        <authorList>
            <person name="Wang Y."/>
            <person name="White M."/>
            <person name="Kvist S."/>
            <person name="Moncalvo J.-M."/>
        </authorList>
    </citation>
    <scope>NUCLEOTIDE SEQUENCE [LARGE SCALE GENOMIC DNA]</scope>
    <source>
        <strain evidence="2">COL-18-3</strain>
    </source>
</reference>
<comment type="caution">
    <text evidence="1">The sequence shown here is derived from an EMBL/GenBank/DDBJ whole genome shotgun (WGS) entry which is preliminary data.</text>
</comment>
<evidence type="ECO:0000313" key="1">
    <source>
        <dbReference type="EMBL" id="OMH83546.1"/>
    </source>
</evidence>
<dbReference type="EMBL" id="LSSK01000376">
    <property type="protein sequence ID" value="OMH83546.1"/>
    <property type="molecule type" value="Genomic_DNA"/>
</dbReference>
<evidence type="ECO:0000313" key="2">
    <source>
        <dbReference type="Proteomes" id="UP000188320"/>
    </source>
</evidence>